<dbReference type="AlphaFoldDB" id="A0A919ND30"/>
<name>A0A919ND30_9ACTN</name>
<evidence type="ECO:0000313" key="3">
    <source>
        <dbReference type="Proteomes" id="UP000629619"/>
    </source>
</evidence>
<keyword evidence="3" id="KW-1185">Reference proteome</keyword>
<proteinExistence type="predicted"/>
<organism evidence="2 3">
    <name type="scientific">Actinoplanes siamensis</name>
    <dbReference type="NCBI Taxonomy" id="1223317"/>
    <lineage>
        <taxon>Bacteria</taxon>
        <taxon>Bacillati</taxon>
        <taxon>Actinomycetota</taxon>
        <taxon>Actinomycetes</taxon>
        <taxon>Micromonosporales</taxon>
        <taxon>Micromonosporaceae</taxon>
        <taxon>Actinoplanes</taxon>
    </lineage>
</organism>
<dbReference type="EMBL" id="BOMW01000066">
    <property type="protein sequence ID" value="GIF08703.1"/>
    <property type="molecule type" value="Genomic_DNA"/>
</dbReference>
<accession>A0A919ND30</accession>
<gene>
    <name evidence="2" type="ORF">Asi03nite_62410</name>
</gene>
<sequence length="87" mass="9644">MQELGGRREQVELTMVTPPHEPTADERIASILGKRIDAAGQVIAEALAEQLRLEAGDRDLQLLDLCWDLQRVLRLRPPAPPVVPGRS</sequence>
<evidence type="ECO:0000313" key="2">
    <source>
        <dbReference type="EMBL" id="GIF08703.1"/>
    </source>
</evidence>
<comment type="caution">
    <text evidence="2">The sequence shown here is derived from an EMBL/GenBank/DDBJ whole genome shotgun (WGS) entry which is preliminary data.</text>
</comment>
<reference evidence="2" key="1">
    <citation type="submission" date="2021-01" db="EMBL/GenBank/DDBJ databases">
        <title>Whole genome shotgun sequence of Actinoplanes siamensis NBRC 109076.</title>
        <authorList>
            <person name="Komaki H."/>
            <person name="Tamura T."/>
        </authorList>
    </citation>
    <scope>NUCLEOTIDE SEQUENCE</scope>
    <source>
        <strain evidence="2">NBRC 109076</strain>
    </source>
</reference>
<feature type="region of interest" description="Disordered" evidence="1">
    <location>
        <begin position="1"/>
        <end position="21"/>
    </location>
</feature>
<dbReference type="Proteomes" id="UP000629619">
    <property type="component" value="Unassembled WGS sequence"/>
</dbReference>
<feature type="compositionally biased region" description="Basic and acidic residues" evidence="1">
    <location>
        <begin position="1"/>
        <end position="11"/>
    </location>
</feature>
<evidence type="ECO:0000256" key="1">
    <source>
        <dbReference type="SAM" id="MobiDB-lite"/>
    </source>
</evidence>
<dbReference type="RefSeq" id="WP_203684052.1">
    <property type="nucleotide sequence ID" value="NZ_BOMW01000066.1"/>
</dbReference>
<protein>
    <submittedName>
        <fullName evidence="2">Uncharacterized protein</fullName>
    </submittedName>
</protein>